<keyword evidence="2" id="KW-0472">Membrane</keyword>
<reference evidence="6 8" key="1">
    <citation type="submission" date="2018-04" db="EMBL/GenBank/DDBJ databases">
        <title>Genomic Encyclopedia of Type Strains, Phase III (KMG-III): the genomes of soil and plant-associated and newly described type strains.</title>
        <authorList>
            <person name="Whitman W."/>
        </authorList>
    </citation>
    <scope>NUCLEOTIDE SEQUENCE [LARGE SCALE GENOMIC DNA]</scope>
    <source>
        <strain evidence="6 8">MA101b</strain>
    </source>
</reference>
<feature type="domain" description="Outer membrane protein assembly factor BamE" evidence="5">
    <location>
        <begin position="32"/>
        <end position="107"/>
    </location>
</feature>
<evidence type="ECO:0000256" key="1">
    <source>
        <dbReference type="ARBA" id="ARBA00022729"/>
    </source>
</evidence>
<dbReference type="Proteomes" id="UP000326857">
    <property type="component" value="Unassembled WGS sequence"/>
</dbReference>
<sequence>MSVFSARTGLAAALAVVTLASAGCTQLRSHQGYVVDTDLVNSVQPGVDNRQSVLQTLGKPTLAGQFDQGDWYYLARDSRNLAFRNPRPNAQITLQISFDQQGTVTAIRRGGLDQVAAVKPYSKTTPTLGRERGFFQDLFGNIGTVGAAGAGGGGAGGNTGGGGRDRP</sequence>
<protein>
    <submittedName>
        <fullName evidence="6">Beta-barrel assembly machine subunit BamE</fullName>
    </submittedName>
    <submittedName>
        <fullName evidence="7">Cell envelope protein SmpA</fullName>
    </submittedName>
</protein>
<dbReference type="GO" id="GO:0051205">
    <property type="term" value="P:protein insertion into membrane"/>
    <property type="evidence" value="ECO:0007669"/>
    <property type="project" value="TreeGrafter"/>
</dbReference>
<proteinExistence type="predicted"/>
<keyword evidence="3" id="KW-0998">Cell outer membrane</keyword>
<feature type="chain" id="PRO_5044580803" evidence="4">
    <location>
        <begin position="23"/>
        <end position="167"/>
    </location>
</feature>
<dbReference type="Proteomes" id="UP000244189">
    <property type="component" value="Unassembled WGS sequence"/>
</dbReference>
<dbReference type="InterPro" id="IPR026592">
    <property type="entry name" value="BamE"/>
</dbReference>
<evidence type="ECO:0000313" key="9">
    <source>
        <dbReference type="Proteomes" id="UP000326857"/>
    </source>
</evidence>
<dbReference type="PROSITE" id="PS51257">
    <property type="entry name" value="PROKAR_LIPOPROTEIN"/>
    <property type="match status" value="1"/>
</dbReference>
<reference evidence="7 9" key="2">
    <citation type="submission" date="2019-09" db="EMBL/GenBank/DDBJ databases">
        <authorList>
            <person name="Dittami M. S."/>
        </authorList>
    </citation>
    <scope>NUCLEOTIDE SEQUENCE [LARGE SCALE GENOMIC DNA]</scope>
    <source>
        <strain evidence="7">SPHINGO391</strain>
    </source>
</reference>
<accession>A0A5E7Y1T1</accession>
<feature type="signal peptide" evidence="4">
    <location>
        <begin position="1"/>
        <end position="22"/>
    </location>
</feature>
<evidence type="ECO:0000256" key="2">
    <source>
        <dbReference type="ARBA" id="ARBA00023136"/>
    </source>
</evidence>
<dbReference type="InterPro" id="IPR037873">
    <property type="entry name" value="BamE-like"/>
</dbReference>
<dbReference type="GO" id="GO:0043165">
    <property type="term" value="P:Gram-negative-bacterium-type cell outer membrane assembly"/>
    <property type="evidence" value="ECO:0007669"/>
    <property type="project" value="TreeGrafter"/>
</dbReference>
<evidence type="ECO:0000313" key="6">
    <source>
        <dbReference type="EMBL" id="PTQ62007.1"/>
    </source>
</evidence>
<keyword evidence="7" id="KW-0261">Viral envelope protein</keyword>
<organism evidence="6 8">
    <name type="scientific">Sphingomonas aurantiaca</name>
    <dbReference type="NCBI Taxonomy" id="185949"/>
    <lineage>
        <taxon>Bacteria</taxon>
        <taxon>Pseudomonadati</taxon>
        <taxon>Pseudomonadota</taxon>
        <taxon>Alphaproteobacteria</taxon>
        <taxon>Sphingomonadales</taxon>
        <taxon>Sphingomonadaceae</taxon>
        <taxon>Sphingomonas</taxon>
    </lineage>
</organism>
<keyword evidence="1 4" id="KW-0732">Signal</keyword>
<evidence type="ECO:0000313" key="8">
    <source>
        <dbReference type="Proteomes" id="UP000244189"/>
    </source>
</evidence>
<keyword evidence="7" id="KW-0946">Virion</keyword>
<dbReference type="Gene3D" id="3.30.1450.10">
    <property type="match status" value="1"/>
</dbReference>
<gene>
    <name evidence="6" type="ORF">C8J26_0278</name>
    <name evidence="7" type="ORF">SPHINGO391_350065</name>
</gene>
<dbReference type="RefSeq" id="WP_107956429.1">
    <property type="nucleotide sequence ID" value="NZ_JAPZPS010000003.1"/>
</dbReference>
<evidence type="ECO:0000259" key="5">
    <source>
        <dbReference type="Pfam" id="PF04355"/>
    </source>
</evidence>
<evidence type="ECO:0000313" key="7">
    <source>
        <dbReference type="EMBL" id="VVT00516.1"/>
    </source>
</evidence>
<accession>A0A2T5GRQ4</accession>
<dbReference type="GO" id="GO:0030674">
    <property type="term" value="F:protein-macromolecule adaptor activity"/>
    <property type="evidence" value="ECO:0007669"/>
    <property type="project" value="TreeGrafter"/>
</dbReference>
<dbReference type="PANTHER" id="PTHR37482:SF1">
    <property type="entry name" value="OUTER MEMBRANE PROTEIN ASSEMBLY FACTOR BAME"/>
    <property type="match status" value="1"/>
</dbReference>
<keyword evidence="8" id="KW-1185">Reference proteome</keyword>
<evidence type="ECO:0000256" key="3">
    <source>
        <dbReference type="ARBA" id="ARBA00023237"/>
    </source>
</evidence>
<evidence type="ECO:0000256" key="4">
    <source>
        <dbReference type="SAM" id="SignalP"/>
    </source>
</evidence>
<dbReference type="AlphaFoldDB" id="A0A2T5GRQ4"/>
<dbReference type="EMBL" id="CABVLI010000029">
    <property type="protein sequence ID" value="VVT00516.1"/>
    <property type="molecule type" value="Genomic_DNA"/>
</dbReference>
<dbReference type="InterPro" id="IPR007450">
    <property type="entry name" value="BamE_dom"/>
</dbReference>
<dbReference type="Pfam" id="PF04355">
    <property type="entry name" value="BamE"/>
    <property type="match status" value="1"/>
</dbReference>
<dbReference type="PANTHER" id="PTHR37482">
    <property type="entry name" value="OUTER MEMBRANE PROTEIN ASSEMBLY FACTOR BAME"/>
    <property type="match status" value="1"/>
</dbReference>
<dbReference type="GO" id="GO:1990063">
    <property type="term" value="C:Bam protein complex"/>
    <property type="evidence" value="ECO:0007669"/>
    <property type="project" value="TreeGrafter"/>
</dbReference>
<dbReference type="EMBL" id="QAOG01000001">
    <property type="protein sequence ID" value="PTQ62007.1"/>
    <property type="molecule type" value="Genomic_DNA"/>
</dbReference>
<name>A0A2T5GRQ4_9SPHN</name>